<dbReference type="RefSeq" id="XP_016466950.1">
    <property type="nucleotide sequence ID" value="XM_016611464.1"/>
</dbReference>
<evidence type="ECO:0000256" key="6">
    <source>
        <dbReference type="ARBA" id="ARBA00023302"/>
    </source>
</evidence>
<dbReference type="PaxDb" id="4097-A0A1S3ZQZ9"/>
<evidence type="ECO:0000256" key="1">
    <source>
        <dbReference type="ARBA" id="ARBA00007831"/>
    </source>
</evidence>
<protein>
    <recommendedName>
        <fullName evidence="7">Annexin</fullName>
    </recommendedName>
</protein>
<evidence type="ECO:0000256" key="2">
    <source>
        <dbReference type="ARBA" id="ARBA00022723"/>
    </source>
</evidence>
<evidence type="ECO:0000313" key="8">
    <source>
        <dbReference type="Proteomes" id="UP000790787"/>
    </source>
</evidence>
<keyword evidence="6 7" id="KW-0111">Calcium/phospholipid-binding</keyword>
<dbReference type="GO" id="GO:0009408">
    <property type="term" value="P:response to heat"/>
    <property type="evidence" value="ECO:0000318"/>
    <property type="project" value="GO_Central"/>
</dbReference>
<reference evidence="8" key="1">
    <citation type="journal article" date="2014" name="Nat. Commun.">
        <title>The tobacco genome sequence and its comparison with those of tomato and potato.</title>
        <authorList>
            <person name="Sierro N."/>
            <person name="Battey J.N."/>
            <person name="Ouadi S."/>
            <person name="Bakaher N."/>
            <person name="Bovet L."/>
            <person name="Willig A."/>
            <person name="Goepfert S."/>
            <person name="Peitsch M.C."/>
            <person name="Ivanov N.V."/>
        </authorList>
    </citation>
    <scope>NUCLEOTIDE SEQUENCE [LARGE SCALE GENOMIC DNA]</scope>
</reference>
<keyword evidence="5 7" id="KW-0041">Annexin</keyword>
<dbReference type="GO" id="GO:0005544">
    <property type="term" value="F:calcium-dependent phospholipid binding"/>
    <property type="evidence" value="ECO:0000318"/>
    <property type="project" value="GO_Central"/>
</dbReference>
<dbReference type="GO" id="GO:0001786">
    <property type="term" value="F:phosphatidylserine binding"/>
    <property type="evidence" value="ECO:0000318"/>
    <property type="project" value="GO_Central"/>
</dbReference>
<keyword evidence="3 7" id="KW-0677">Repeat</keyword>
<dbReference type="PROSITE" id="PS00223">
    <property type="entry name" value="ANNEXIN_1"/>
    <property type="match status" value="1"/>
</dbReference>
<dbReference type="RefSeq" id="XP_016466950.1">
    <property type="nucleotide sequence ID" value="XM_016611464.2"/>
</dbReference>
<dbReference type="InterPro" id="IPR018252">
    <property type="entry name" value="Annexin_repeat_CS"/>
</dbReference>
<comment type="similarity">
    <text evidence="1 7">Belongs to the annexin family.</text>
</comment>
<dbReference type="InterPro" id="IPR001464">
    <property type="entry name" value="Annexin"/>
</dbReference>
<gene>
    <name evidence="9" type="primary">LOC107789616</name>
</gene>
<evidence type="ECO:0000256" key="7">
    <source>
        <dbReference type="RuleBase" id="RU003540"/>
    </source>
</evidence>
<dbReference type="Gene3D" id="1.10.220.10">
    <property type="entry name" value="Annexin"/>
    <property type="match status" value="4"/>
</dbReference>
<name>A0A1S3ZQZ9_TOBAC</name>
<keyword evidence="4 7" id="KW-0106">Calcium</keyword>
<dbReference type="SMART" id="SM00335">
    <property type="entry name" value="ANX"/>
    <property type="match status" value="4"/>
</dbReference>
<dbReference type="GO" id="GO:0005886">
    <property type="term" value="C:plasma membrane"/>
    <property type="evidence" value="ECO:0000318"/>
    <property type="project" value="GO_Central"/>
</dbReference>
<keyword evidence="2" id="KW-0479">Metal-binding</keyword>
<keyword evidence="8" id="KW-1185">Reference proteome</keyword>
<dbReference type="GO" id="GO:0005509">
    <property type="term" value="F:calcium ion binding"/>
    <property type="evidence" value="ECO:0007669"/>
    <property type="project" value="InterPro"/>
</dbReference>
<dbReference type="FunFam" id="1.10.220.10:FF:000008">
    <property type="entry name" value="Annexin"/>
    <property type="match status" value="1"/>
</dbReference>
<dbReference type="PANTHER" id="PTHR10502">
    <property type="entry name" value="ANNEXIN"/>
    <property type="match status" value="1"/>
</dbReference>
<comment type="domain">
    <text evidence="7">A pair of annexin repeats may form one binding site for calcium and phospholipid.</text>
</comment>
<dbReference type="PRINTS" id="PR00196">
    <property type="entry name" value="ANNEXIN"/>
</dbReference>
<evidence type="ECO:0000313" key="9">
    <source>
        <dbReference type="RefSeq" id="XP_016466950.1"/>
    </source>
</evidence>
<dbReference type="OrthoDB" id="37886at2759"/>
<dbReference type="GeneID" id="107789616"/>
<dbReference type="KEGG" id="nta:107789616"/>
<dbReference type="SMR" id="A0A1S3ZQZ9"/>
<dbReference type="OMA" id="DENQGVN"/>
<evidence type="ECO:0000256" key="3">
    <source>
        <dbReference type="ARBA" id="ARBA00022737"/>
    </source>
</evidence>
<dbReference type="FunFam" id="1.10.220.10:FF:000002">
    <property type="entry name" value="Annexin"/>
    <property type="match status" value="1"/>
</dbReference>
<evidence type="ECO:0000256" key="5">
    <source>
        <dbReference type="ARBA" id="ARBA00023216"/>
    </source>
</evidence>
<dbReference type="AlphaFoldDB" id="A0A1S3ZQZ9"/>
<reference evidence="9" key="2">
    <citation type="submission" date="2025-08" db="UniProtKB">
        <authorList>
            <consortium name="RefSeq"/>
        </authorList>
    </citation>
    <scope>IDENTIFICATION</scope>
    <source>
        <tissue evidence="9">Leaf</tissue>
    </source>
</reference>
<organism evidence="8 9">
    <name type="scientific">Nicotiana tabacum</name>
    <name type="common">Common tobacco</name>
    <dbReference type="NCBI Taxonomy" id="4097"/>
    <lineage>
        <taxon>Eukaryota</taxon>
        <taxon>Viridiplantae</taxon>
        <taxon>Streptophyta</taxon>
        <taxon>Embryophyta</taxon>
        <taxon>Tracheophyta</taxon>
        <taxon>Spermatophyta</taxon>
        <taxon>Magnoliopsida</taxon>
        <taxon>eudicotyledons</taxon>
        <taxon>Gunneridae</taxon>
        <taxon>Pentapetalae</taxon>
        <taxon>asterids</taxon>
        <taxon>lamiids</taxon>
        <taxon>Solanales</taxon>
        <taxon>Solanaceae</taxon>
        <taxon>Nicotianoideae</taxon>
        <taxon>Nicotianeae</taxon>
        <taxon>Nicotiana</taxon>
    </lineage>
</organism>
<proteinExistence type="inferred from homology"/>
<evidence type="ECO:0000256" key="4">
    <source>
        <dbReference type="ARBA" id="ARBA00022837"/>
    </source>
</evidence>
<dbReference type="SUPFAM" id="SSF47874">
    <property type="entry name" value="Annexin"/>
    <property type="match status" value="1"/>
</dbReference>
<dbReference type="InterPro" id="IPR018502">
    <property type="entry name" value="Annexin_repeat"/>
</dbReference>
<dbReference type="GO" id="GO:0009651">
    <property type="term" value="P:response to salt stress"/>
    <property type="evidence" value="ECO:0000318"/>
    <property type="project" value="GO_Central"/>
</dbReference>
<dbReference type="FunFam" id="1.10.220.10:FF:000001">
    <property type="entry name" value="Annexin"/>
    <property type="match status" value="1"/>
</dbReference>
<dbReference type="GO" id="GO:0009414">
    <property type="term" value="P:response to water deprivation"/>
    <property type="evidence" value="ECO:0000318"/>
    <property type="project" value="GO_Central"/>
</dbReference>
<dbReference type="PANTHER" id="PTHR10502:SF102">
    <property type="entry name" value="ANNEXIN B11"/>
    <property type="match status" value="1"/>
</dbReference>
<dbReference type="Pfam" id="PF00191">
    <property type="entry name" value="Annexin"/>
    <property type="match status" value="4"/>
</dbReference>
<dbReference type="Proteomes" id="UP000790787">
    <property type="component" value="Chromosome 2"/>
</dbReference>
<dbReference type="PROSITE" id="PS51897">
    <property type="entry name" value="ANNEXIN_2"/>
    <property type="match status" value="4"/>
</dbReference>
<dbReference type="InterPro" id="IPR037104">
    <property type="entry name" value="Annexin_sf"/>
</dbReference>
<sequence>MASLTVPSVLISPRDDAMQLYKAFKGLGCDKAAVINILAHRDATQRALIQQEYRTMYSEELNKRLAKELSGNLEKALLLWMCDLAGRDATLVRKALSGDVIDPRAATEVICSRTPSQIQYFKQLYHSMFGVYLEQDIEVQTYDDHKKLLLAYARTMRYEGPEVDRASVEHDAKALFKAGEKKLGTDEKAFIRIFSERSRAHLAAVSAAYHSMYGNSLKKAVKSETSGPFEFALLTILQCAENPAKYFAKELHKAMKGMGTDDTTLIRIIVTRTEIDMQYIKAEYHKKHKKSLNDAVHSETSGVYRAFLLSLLGTAH</sequence>
<dbReference type="STRING" id="4097.A0A1S3ZQZ9"/>
<dbReference type="GO" id="GO:0009409">
    <property type="term" value="P:response to cold"/>
    <property type="evidence" value="ECO:0000318"/>
    <property type="project" value="GO_Central"/>
</dbReference>
<dbReference type="GO" id="GO:0005737">
    <property type="term" value="C:cytoplasm"/>
    <property type="evidence" value="ECO:0000318"/>
    <property type="project" value="GO_Central"/>
</dbReference>
<accession>A0A1S3ZQZ9</accession>